<dbReference type="InterPro" id="IPR017958">
    <property type="entry name" value="Gln-tRNA_amidoTrfase_suB_CS"/>
</dbReference>
<evidence type="ECO:0000256" key="7">
    <source>
        <dbReference type="ARBA" id="ARBA00022917"/>
    </source>
</evidence>
<comment type="similarity">
    <text evidence="1 11">Belongs to the GatB/GatE family. GatB subfamily.</text>
</comment>
<dbReference type="Pfam" id="PF02934">
    <property type="entry name" value="GatB_N"/>
    <property type="match status" value="1"/>
</dbReference>
<dbReference type="InterPro" id="IPR003789">
    <property type="entry name" value="Asn/Gln_tRNA_amidoTrase-B-like"/>
</dbReference>
<protein>
    <recommendedName>
        <fullName evidence="3 11">Aspartyl/glutamyl-tRNA(Asn/Gln) amidotransferase subunit B</fullName>
        <shortName evidence="11">Asp/Glu-ADT subunit B</shortName>
        <ecNumber evidence="11">6.3.5.-</ecNumber>
    </recommendedName>
</protein>
<evidence type="ECO:0000259" key="12">
    <source>
        <dbReference type="SMART" id="SM00845"/>
    </source>
</evidence>
<comment type="catalytic activity">
    <reaction evidence="10 11">
        <text>L-glutamyl-tRNA(Gln) + L-glutamine + ATP + H2O = L-glutaminyl-tRNA(Gln) + L-glutamate + ADP + phosphate + H(+)</text>
        <dbReference type="Rhea" id="RHEA:17521"/>
        <dbReference type="Rhea" id="RHEA-COMP:9681"/>
        <dbReference type="Rhea" id="RHEA-COMP:9684"/>
        <dbReference type="ChEBI" id="CHEBI:15377"/>
        <dbReference type="ChEBI" id="CHEBI:15378"/>
        <dbReference type="ChEBI" id="CHEBI:29985"/>
        <dbReference type="ChEBI" id="CHEBI:30616"/>
        <dbReference type="ChEBI" id="CHEBI:43474"/>
        <dbReference type="ChEBI" id="CHEBI:58359"/>
        <dbReference type="ChEBI" id="CHEBI:78520"/>
        <dbReference type="ChEBI" id="CHEBI:78521"/>
        <dbReference type="ChEBI" id="CHEBI:456216"/>
    </reaction>
</comment>
<organism evidence="13 14">
    <name type="scientific">Flavimobilis rhizosphaerae</name>
    <dbReference type="NCBI Taxonomy" id="2775421"/>
    <lineage>
        <taxon>Bacteria</taxon>
        <taxon>Bacillati</taxon>
        <taxon>Actinomycetota</taxon>
        <taxon>Actinomycetes</taxon>
        <taxon>Micrococcales</taxon>
        <taxon>Jonesiaceae</taxon>
        <taxon>Flavimobilis</taxon>
    </lineage>
</organism>
<proteinExistence type="inferred from homology"/>
<keyword evidence="6 11" id="KW-0067">ATP-binding</keyword>
<dbReference type="NCBIfam" id="NF004014">
    <property type="entry name" value="PRK05477.1-4"/>
    <property type="match status" value="1"/>
</dbReference>
<keyword evidence="4 11" id="KW-0436">Ligase</keyword>
<evidence type="ECO:0000256" key="3">
    <source>
        <dbReference type="ARBA" id="ARBA00016923"/>
    </source>
</evidence>
<evidence type="ECO:0000313" key="13">
    <source>
        <dbReference type="EMBL" id="MBD9699954.1"/>
    </source>
</evidence>
<sequence>MSATTVDLVDYDDAIRRYDPVLGIEVHVELGTRTKMFCAAEVEFGGEPNTQTTPVSLGLPGALPVVNATAVEYAIRIGLALNCSIAESCRFARKNYFYPDVPKNFQTSQYDEPIAFDGYLDVELDDGTIFRVEIERAHMEEDAGKNTHVGGSTGRIHGAEYSLVDYNRAGIPLVEIVTRPIEGAGERAPEVARAYVQTLRDIFRALDVSEARMERGNVRADVNLSLRPTPESPLGTRTETKNVNSFRSIERAVRYEVSRQAAVLDAGEKVIQETRHWHEDTSITTSGRVKSDAEDYRYFPEPDLVPVAPSREWVEQIRAALPEMPAARRRRLQEAWGYADAEMRDVVNAGALDLIEATVAAGTSAAAARKWWMGELARRAKADEVELDALPITPAGVVELQSLVDSGRINDKIARQVLEAMLAGEGTAEEIVTAKGLEVVSDDGPLLAAIDDVLAAQPDIVEKIKGGNMGPIGAIIGGVMKATRGQADAGRVRELIMERIG</sequence>
<accession>A0ABR9DSN3</accession>
<dbReference type="PANTHER" id="PTHR11659:SF0">
    <property type="entry name" value="GLUTAMYL-TRNA(GLN) AMIDOTRANSFERASE SUBUNIT B, MITOCHONDRIAL"/>
    <property type="match status" value="1"/>
</dbReference>
<evidence type="ECO:0000256" key="8">
    <source>
        <dbReference type="ARBA" id="ARBA00024799"/>
    </source>
</evidence>
<evidence type="ECO:0000256" key="10">
    <source>
        <dbReference type="ARBA" id="ARBA00047913"/>
    </source>
</evidence>
<dbReference type="NCBIfam" id="TIGR00133">
    <property type="entry name" value="gatB"/>
    <property type="match status" value="1"/>
</dbReference>
<evidence type="ECO:0000256" key="4">
    <source>
        <dbReference type="ARBA" id="ARBA00022598"/>
    </source>
</evidence>
<dbReference type="Proteomes" id="UP000642107">
    <property type="component" value="Unassembled WGS sequence"/>
</dbReference>
<evidence type="ECO:0000256" key="5">
    <source>
        <dbReference type="ARBA" id="ARBA00022741"/>
    </source>
</evidence>
<dbReference type="PANTHER" id="PTHR11659">
    <property type="entry name" value="GLUTAMYL-TRNA GLN AMIDOTRANSFERASE SUBUNIT B MITOCHONDRIAL AND PROKARYOTIC PET112-RELATED"/>
    <property type="match status" value="1"/>
</dbReference>
<name>A0ABR9DSN3_9MICO</name>
<dbReference type="EMBL" id="JACZDF010000006">
    <property type="protein sequence ID" value="MBD9699954.1"/>
    <property type="molecule type" value="Genomic_DNA"/>
</dbReference>
<evidence type="ECO:0000256" key="9">
    <source>
        <dbReference type="ARBA" id="ARBA00047380"/>
    </source>
</evidence>
<dbReference type="RefSeq" id="WP_192280736.1">
    <property type="nucleotide sequence ID" value="NZ_JACZDF010000006.1"/>
</dbReference>
<keyword evidence="5 11" id="KW-0547">Nucleotide-binding</keyword>
<dbReference type="Gene3D" id="1.10.10.410">
    <property type="match status" value="1"/>
</dbReference>
<evidence type="ECO:0000256" key="1">
    <source>
        <dbReference type="ARBA" id="ARBA00005306"/>
    </source>
</evidence>
<dbReference type="EC" id="6.3.5.-" evidence="11"/>
<dbReference type="InterPro" id="IPR014746">
    <property type="entry name" value="Gln_synth/guanido_kin_cat_dom"/>
</dbReference>
<dbReference type="InterPro" id="IPR023168">
    <property type="entry name" value="GatB_Yqey_C_2"/>
</dbReference>
<feature type="domain" description="Asn/Gln amidotransferase" evidence="12">
    <location>
        <begin position="353"/>
        <end position="500"/>
    </location>
</feature>
<dbReference type="InterPro" id="IPR018027">
    <property type="entry name" value="Asn/Gln_amidotransferase"/>
</dbReference>
<evidence type="ECO:0000313" key="14">
    <source>
        <dbReference type="Proteomes" id="UP000642107"/>
    </source>
</evidence>
<comment type="function">
    <text evidence="8 11">Allows the formation of correctly charged Asn-tRNA(Asn) or Gln-tRNA(Gln) through the transamidation of misacylated Asp-tRNA(Asn) or Glu-tRNA(Gln) in organisms which lack either or both of asparaginyl-tRNA or glutaminyl-tRNA synthetases. The reaction takes place in the presence of glutamine and ATP through an activated phospho-Asp-tRNA(Asn) or phospho-Glu-tRNA(Gln).</text>
</comment>
<keyword evidence="14" id="KW-1185">Reference proteome</keyword>
<dbReference type="InterPro" id="IPR004413">
    <property type="entry name" value="GatB"/>
</dbReference>
<dbReference type="NCBIfam" id="NF004013">
    <property type="entry name" value="PRK05477.1-3"/>
    <property type="match status" value="1"/>
</dbReference>
<comment type="caution">
    <text evidence="13">The sequence shown here is derived from an EMBL/GenBank/DDBJ whole genome shotgun (WGS) entry which is preliminary data.</text>
</comment>
<dbReference type="PROSITE" id="PS01234">
    <property type="entry name" value="GATB"/>
    <property type="match status" value="1"/>
</dbReference>
<gene>
    <name evidence="11 13" type="primary">gatB</name>
    <name evidence="13" type="ORF">IGS67_10695</name>
</gene>
<dbReference type="SMART" id="SM00845">
    <property type="entry name" value="GatB_Yqey"/>
    <property type="match status" value="1"/>
</dbReference>
<keyword evidence="7 11" id="KW-0648">Protein biosynthesis</keyword>
<comment type="subunit">
    <text evidence="2 11">Heterotrimer of A, B and C subunits.</text>
</comment>
<dbReference type="InterPro" id="IPR017959">
    <property type="entry name" value="Asn/Gln-tRNA_amidoTrfase_suB/E"/>
</dbReference>
<evidence type="ECO:0000256" key="6">
    <source>
        <dbReference type="ARBA" id="ARBA00022840"/>
    </source>
</evidence>
<dbReference type="SUPFAM" id="SSF89095">
    <property type="entry name" value="GatB/YqeY motif"/>
    <property type="match status" value="1"/>
</dbReference>
<dbReference type="HAMAP" id="MF_00121">
    <property type="entry name" value="GatB"/>
    <property type="match status" value="1"/>
</dbReference>
<evidence type="ECO:0000256" key="2">
    <source>
        <dbReference type="ARBA" id="ARBA00011123"/>
    </source>
</evidence>
<dbReference type="NCBIfam" id="NF004012">
    <property type="entry name" value="PRK05477.1-2"/>
    <property type="match status" value="1"/>
</dbReference>
<dbReference type="Pfam" id="PF02637">
    <property type="entry name" value="GatB_Yqey"/>
    <property type="match status" value="1"/>
</dbReference>
<dbReference type="SUPFAM" id="SSF55931">
    <property type="entry name" value="Glutamine synthetase/guanido kinase"/>
    <property type="match status" value="1"/>
</dbReference>
<dbReference type="InterPro" id="IPR006075">
    <property type="entry name" value="Asn/Gln-tRNA_Trfase_suB/E_cat"/>
</dbReference>
<evidence type="ECO:0000256" key="11">
    <source>
        <dbReference type="HAMAP-Rule" id="MF_00121"/>
    </source>
</evidence>
<reference evidence="13 14" key="1">
    <citation type="submission" date="2020-09" db="EMBL/GenBank/DDBJ databases">
        <title>Flavimobilis rhizosphaerae sp. nov., isolated from rhizosphere soil of Spartina alterniflora.</title>
        <authorList>
            <person name="Hanqin C."/>
        </authorList>
    </citation>
    <scope>NUCLEOTIDE SEQUENCE [LARGE SCALE GENOMIC DNA]</scope>
    <source>
        <strain evidence="13 14">GY 10621</strain>
    </source>
</reference>
<comment type="catalytic activity">
    <reaction evidence="9 11">
        <text>L-aspartyl-tRNA(Asn) + L-glutamine + ATP + H2O = L-asparaginyl-tRNA(Asn) + L-glutamate + ADP + phosphate + 2 H(+)</text>
        <dbReference type="Rhea" id="RHEA:14513"/>
        <dbReference type="Rhea" id="RHEA-COMP:9674"/>
        <dbReference type="Rhea" id="RHEA-COMP:9677"/>
        <dbReference type="ChEBI" id="CHEBI:15377"/>
        <dbReference type="ChEBI" id="CHEBI:15378"/>
        <dbReference type="ChEBI" id="CHEBI:29985"/>
        <dbReference type="ChEBI" id="CHEBI:30616"/>
        <dbReference type="ChEBI" id="CHEBI:43474"/>
        <dbReference type="ChEBI" id="CHEBI:58359"/>
        <dbReference type="ChEBI" id="CHEBI:78515"/>
        <dbReference type="ChEBI" id="CHEBI:78516"/>
        <dbReference type="ChEBI" id="CHEBI:456216"/>
    </reaction>
</comment>